<accession>A0A653ABE4</accession>
<dbReference type="AlphaFoldDB" id="A0A653ABE4"/>
<sequence>MNTIKFFITTLILLINLVFLSAQKIDIDNEKYADADISFDIDNSVFDKTEFMGTVMYESNTKHYAFLQVMLIPKSYDYYKKTLASYDFTIVENTQNIIKKTIKSGNKEAYMISYQTNNAEDELVHEIYVIKNNNNTTIMITNDYDLSEKLYFGEAGKFAVFSAKVLKY</sequence>
<reference evidence="1" key="1">
    <citation type="submission" date="2018-07" db="EMBL/GenBank/DDBJ databases">
        <authorList>
            <consortium name="Genoscope - CEA"/>
            <person name="William W."/>
        </authorList>
    </citation>
    <scope>NUCLEOTIDE SEQUENCE</scope>
    <source>
        <strain evidence="1">IK1</strain>
    </source>
</reference>
<proteinExistence type="predicted"/>
<protein>
    <recommendedName>
        <fullName evidence="2">PsbP C-terminal domain-containing protein</fullName>
    </recommendedName>
</protein>
<organism evidence="1">
    <name type="scientific">uncultured Paludibacter sp</name>
    <dbReference type="NCBI Taxonomy" id="497635"/>
    <lineage>
        <taxon>Bacteria</taxon>
        <taxon>Pseudomonadati</taxon>
        <taxon>Bacteroidota</taxon>
        <taxon>Bacteroidia</taxon>
        <taxon>Bacteroidales</taxon>
        <taxon>Paludibacteraceae</taxon>
        <taxon>Paludibacter</taxon>
        <taxon>environmental samples</taxon>
    </lineage>
</organism>
<evidence type="ECO:0008006" key="2">
    <source>
        <dbReference type="Google" id="ProtNLM"/>
    </source>
</evidence>
<name>A0A653ABE4_9BACT</name>
<gene>
    <name evidence="1" type="ORF">TRIP_D300028</name>
</gene>
<evidence type="ECO:0000313" key="1">
    <source>
        <dbReference type="EMBL" id="VBB45012.1"/>
    </source>
</evidence>
<dbReference type="EMBL" id="UPXZ01000024">
    <property type="protein sequence ID" value="VBB45012.1"/>
    <property type="molecule type" value="Genomic_DNA"/>
</dbReference>